<sequence>MTNLTELPGELVQIISDYLVLLDDRLELRNVCRLFDDFLAPRLLGSVSIRPAGHGELSLWRNDCRHVISGTDPINVPFSPIDAHVSSLTVTVPFIFNVHEGKQDVEFHKQVFERLRVQMPNLNNVKIIYDLTEPELHSDMGYLVRTVLGYLPEGVRTEVGLLIFADLDSRWVSLDPADLTDLKDEIEIVPSPEPMEQLTMESWPDSIDEVWSELSSIEIEANIDAFIISEDNVINDHIYNLQNAIVPGRFLTHLFPRGFPTRLTKLQIISPLVINCTDILQSLRNCRHLKDLSLFAVFNLKSTLTENEYGLPSGLERLELFESGGTILPKTLQAVTACTTRLQSFKYTIVGDSLPSHFGVVSNFAIHSPLHQLELNAASSSDLEDLSSMCMARRLGFVLLKIMQNDDFAFKHSNGLTVKGRISYGVDASMHESIVHFAKSLTHVHK</sequence>
<gene>
    <name evidence="1" type="ORF">GNLVRS02_ARAD1D47498g</name>
</gene>
<accession>A0A060TDF6</accession>
<proteinExistence type="predicted"/>
<dbReference type="EMBL" id="HG937694">
    <property type="protein sequence ID" value="CDP39003.1"/>
    <property type="molecule type" value="Genomic_DNA"/>
</dbReference>
<organism evidence="1">
    <name type="scientific">Blastobotrys adeninivorans</name>
    <name type="common">Yeast</name>
    <name type="synonym">Arxula adeninivorans</name>
    <dbReference type="NCBI Taxonomy" id="409370"/>
    <lineage>
        <taxon>Eukaryota</taxon>
        <taxon>Fungi</taxon>
        <taxon>Dikarya</taxon>
        <taxon>Ascomycota</taxon>
        <taxon>Saccharomycotina</taxon>
        <taxon>Dipodascomycetes</taxon>
        <taxon>Dipodascales</taxon>
        <taxon>Trichomonascaceae</taxon>
        <taxon>Blastobotrys</taxon>
    </lineage>
</organism>
<reference evidence="1" key="1">
    <citation type="submission" date="2014-02" db="EMBL/GenBank/DDBJ databases">
        <authorList>
            <person name="Genoscope - CEA"/>
        </authorList>
    </citation>
    <scope>NUCLEOTIDE SEQUENCE</scope>
    <source>
        <strain evidence="1">LS3</strain>
    </source>
</reference>
<dbReference type="PhylomeDB" id="A0A060TDF6"/>
<name>A0A060TDF6_BLAAD</name>
<reference evidence="1" key="2">
    <citation type="submission" date="2014-06" db="EMBL/GenBank/DDBJ databases">
        <title>The complete genome of Blastobotrys (Arxula) adeninivorans LS3 - a yeast of biotechnological interest.</title>
        <authorList>
            <person name="Kunze G."/>
            <person name="Gaillardin C."/>
            <person name="Czernicka M."/>
            <person name="Durrens P."/>
            <person name="Martin T."/>
            <person name="Boer E."/>
            <person name="Gabaldon T."/>
            <person name="Cruz J."/>
            <person name="Talla E."/>
            <person name="Marck C."/>
            <person name="Goffeau A."/>
            <person name="Barbe V."/>
            <person name="Baret P."/>
            <person name="Baronian K."/>
            <person name="Beier S."/>
            <person name="Bleykasten C."/>
            <person name="Bode R."/>
            <person name="Casaregola S."/>
            <person name="Despons L."/>
            <person name="Fairhead C."/>
            <person name="Giersberg M."/>
            <person name="Gierski P."/>
            <person name="Hahnel U."/>
            <person name="Hartmann A."/>
            <person name="Jankowska D."/>
            <person name="Jubin C."/>
            <person name="Jung P."/>
            <person name="Lafontaine I."/>
            <person name="Leh-Louis V."/>
            <person name="Lemaire M."/>
            <person name="Marcet-Houben M."/>
            <person name="Mascher M."/>
            <person name="Morel G."/>
            <person name="Richard G.-F."/>
            <person name="Riechen J."/>
            <person name="Sacerdot C."/>
            <person name="Sarkar A."/>
            <person name="Savel G."/>
            <person name="Schacherer J."/>
            <person name="Sherman D."/>
            <person name="Straub M.-L."/>
            <person name="Stein N."/>
            <person name="Thierry A."/>
            <person name="Trautwein-Schult A."/>
            <person name="Westhof E."/>
            <person name="Worch S."/>
            <person name="Dujon B."/>
            <person name="Souciet J.-L."/>
            <person name="Wincker P."/>
            <person name="Scholz U."/>
            <person name="Neuveglise N."/>
        </authorList>
    </citation>
    <scope>NUCLEOTIDE SEQUENCE</scope>
    <source>
        <strain evidence="1">LS3</strain>
    </source>
</reference>
<dbReference type="AlphaFoldDB" id="A0A060TDF6"/>
<evidence type="ECO:0000313" key="1">
    <source>
        <dbReference type="EMBL" id="CDP39003.1"/>
    </source>
</evidence>
<protein>
    <submittedName>
        <fullName evidence="1">ARAD1D47498p</fullName>
    </submittedName>
</protein>